<evidence type="ECO:0000313" key="1">
    <source>
        <dbReference type="EMBL" id="TSA84714.1"/>
    </source>
</evidence>
<reference evidence="1 2" key="3">
    <citation type="submission" date="2019-07" db="EMBL/GenBank/DDBJ databases">
        <authorList>
            <person name="Papic B."/>
        </authorList>
    </citation>
    <scope>NUCLEOTIDE SEQUENCE [LARGE SCALE GENOMIC DNA]</scope>
    <source>
        <strain evidence="1 2">L8b</strain>
    </source>
</reference>
<organism evidence="1 2">
    <name type="scientific">Helicobacter mehlei</name>
    <dbReference type="NCBI Taxonomy" id="2316080"/>
    <lineage>
        <taxon>Bacteria</taxon>
        <taxon>Pseudomonadati</taxon>
        <taxon>Campylobacterota</taxon>
        <taxon>Epsilonproteobacteria</taxon>
        <taxon>Campylobacterales</taxon>
        <taxon>Helicobacteraceae</taxon>
        <taxon>Helicobacter</taxon>
    </lineage>
</organism>
<keyword evidence="2" id="KW-1185">Reference proteome</keyword>
<comment type="caution">
    <text evidence="1">The sequence shown here is derived from an EMBL/GenBank/DDBJ whole genome shotgun (WGS) entry which is preliminary data.</text>
</comment>
<reference evidence="1 2" key="2">
    <citation type="submission" date="2019-07" db="EMBL/GenBank/DDBJ databases">
        <title>Helicobacter labacensis sp. nov., Helicobacter mehlei sp. nov. and Helicobacter vulpis sp. nov., isolated from gastric mucosa of red fox (Vulpis vulpis).</title>
        <authorList>
            <person name="Kusar D."/>
            <person name="Gruntar I."/>
            <person name="Pate M."/>
            <person name="Zajc U."/>
            <person name="Ocepek M."/>
        </authorList>
    </citation>
    <scope>NUCLEOTIDE SEQUENCE [LARGE SCALE GENOMIC DNA]</scope>
    <source>
        <strain evidence="1 2">L8b</strain>
    </source>
</reference>
<proteinExistence type="predicted"/>
<dbReference type="AlphaFoldDB" id="A0A553UWY5"/>
<name>A0A553UWY5_9HELI</name>
<dbReference type="Proteomes" id="UP000319322">
    <property type="component" value="Unassembled WGS sequence"/>
</dbReference>
<protein>
    <submittedName>
        <fullName evidence="1">Uncharacterized protein</fullName>
    </submittedName>
</protein>
<dbReference type="EMBL" id="VKGC01000007">
    <property type="protein sequence ID" value="TSA84714.1"/>
    <property type="molecule type" value="Genomic_DNA"/>
</dbReference>
<dbReference type="RefSeq" id="WP_120947307.1">
    <property type="nucleotide sequence ID" value="NZ_QXQS01000001.1"/>
</dbReference>
<reference evidence="2" key="1">
    <citation type="submission" date="2019-07" db="EMBL/GenBank/DDBJ databases">
        <title>Helicobacter labacensis sp. nov., Helicobacter mehlei sp. nov. and Helicobacter vulpis sp. nov., isolated from gastric mucosa of red fox (Vulpis vulpis).</title>
        <authorList>
            <person name="Papic B."/>
        </authorList>
    </citation>
    <scope>NUCLEOTIDE SEQUENCE [LARGE SCALE GENOMIC DNA]</scope>
    <source>
        <strain evidence="2">L8b</strain>
    </source>
</reference>
<evidence type="ECO:0000313" key="2">
    <source>
        <dbReference type="Proteomes" id="UP000319322"/>
    </source>
</evidence>
<sequence length="218" mass="24937">MSEKKDLGNYLNNTERGAVFYCRMDMPDLAGVATKVGNAITKFFTDDKYEMKTYFEHSGIYIGEVNGQHLIAELVNDINDDGKAKIRYTDSHHFMARLDERPKKEGVIYVACGKADGNRALRNDKVYKRATKGVLGEYDLKPNKLYDLRKIASKRTQYDPLCDLCVIAKPNERTNCHKFVQWCLVGKFKDKYGGFKMLMDNISSELGAFDWVPMTIKS</sequence>
<gene>
    <name evidence="1" type="ORF">FNE76_03855</name>
</gene>
<accession>A0A553UWY5</accession>